<keyword evidence="3" id="KW-0804">Transcription</keyword>
<proteinExistence type="predicted"/>
<dbReference type="InterPro" id="IPR018062">
    <property type="entry name" value="HTH_AraC-typ_CS"/>
</dbReference>
<dbReference type="Pfam" id="PF12833">
    <property type="entry name" value="HTH_18"/>
    <property type="match status" value="1"/>
</dbReference>
<keyword evidence="1" id="KW-0805">Transcription regulation</keyword>
<evidence type="ECO:0000313" key="5">
    <source>
        <dbReference type="EMBL" id="MBN7822587.1"/>
    </source>
</evidence>
<dbReference type="PROSITE" id="PS01124">
    <property type="entry name" value="HTH_ARAC_FAMILY_2"/>
    <property type="match status" value="1"/>
</dbReference>
<sequence length="111" mass="12419">MSLGIKDIQWHQATNSLIVSHGPYLYQWYNNEVSPLFYAGQNRARLQYLLDGLQTGSDLKRIDELAFAAGFNSLSAFYTCFKRHTGLSPKAYLRSRLDDAAVPSAGSSEAR</sequence>
<keyword evidence="6" id="KW-1185">Reference proteome</keyword>
<feature type="domain" description="HTH araC/xylS-type" evidence="4">
    <location>
        <begin position="42"/>
        <end position="95"/>
    </location>
</feature>
<dbReference type="SUPFAM" id="SSF46689">
    <property type="entry name" value="Homeodomain-like"/>
    <property type="match status" value="1"/>
</dbReference>
<comment type="caution">
    <text evidence="5">The sequence shown here is derived from an EMBL/GenBank/DDBJ whole genome shotgun (WGS) entry which is preliminary data.</text>
</comment>
<organism evidence="5 6">
    <name type="scientific">Bowmanella yangjiangensis</name>
    <dbReference type="NCBI Taxonomy" id="2811230"/>
    <lineage>
        <taxon>Bacteria</taxon>
        <taxon>Pseudomonadati</taxon>
        <taxon>Pseudomonadota</taxon>
        <taxon>Gammaproteobacteria</taxon>
        <taxon>Alteromonadales</taxon>
        <taxon>Alteromonadaceae</taxon>
        <taxon>Bowmanella</taxon>
    </lineage>
</organism>
<dbReference type="Proteomes" id="UP000663992">
    <property type="component" value="Unassembled WGS sequence"/>
</dbReference>
<dbReference type="InterPro" id="IPR009057">
    <property type="entry name" value="Homeodomain-like_sf"/>
</dbReference>
<dbReference type="InterPro" id="IPR018060">
    <property type="entry name" value="HTH_AraC"/>
</dbReference>
<protein>
    <submittedName>
        <fullName evidence="5">AraC family transcriptional regulator</fullName>
    </submittedName>
</protein>
<evidence type="ECO:0000313" key="6">
    <source>
        <dbReference type="Proteomes" id="UP000663992"/>
    </source>
</evidence>
<dbReference type="SMART" id="SM00342">
    <property type="entry name" value="HTH_ARAC"/>
    <property type="match status" value="1"/>
</dbReference>
<dbReference type="Gene3D" id="1.10.10.60">
    <property type="entry name" value="Homeodomain-like"/>
    <property type="match status" value="1"/>
</dbReference>
<evidence type="ECO:0000259" key="4">
    <source>
        <dbReference type="PROSITE" id="PS01124"/>
    </source>
</evidence>
<feature type="non-terminal residue" evidence="5">
    <location>
        <position position="1"/>
    </location>
</feature>
<evidence type="ECO:0000256" key="3">
    <source>
        <dbReference type="ARBA" id="ARBA00023163"/>
    </source>
</evidence>
<dbReference type="PROSITE" id="PS00041">
    <property type="entry name" value="HTH_ARAC_FAMILY_1"/>
    <property type="match status" value="1"/>
</dbReference>
<reference evidence="5 6" key="1">
    <citation type="submission" date="2021-03" db="EMBL/GenBank/DDBJ databases">
        <title>novel species isolated from a fishpond in China.</title>
        <authorList>
            <person name="Lu H."/>
            <person name="Cai Z."/>
        </authorList>
    </citation>
    <scope>NUCLEOTIDE SEQUENCE [LARGE SCALE GENOMIC DNA]</scope>
    <source>
        <strain evidence="5 6">Y57</strain>
    </source>
</reference>
<evidence type="ECO:0000256" key="2">
    <source>
        <dbReference type="ARBA" id="ARBA00023125"/>
    </source>
</evidence>
<evidence type="ECO:0000256" key="1">
    <source>
        <dbReference type="ARBA" id="ARBA00023015"/>
    </source>
</evidence>
<accession>A0ABS3CZQ4</accession>
<name>A0ABS3CZQ4_9ALTE</name>
<keyword evidence="2" id="KW-0238">DNA-binding</keyword>
<gene>
    <name evidence="5" type="ORF">J0A65_22180</name>
</gene>
<dbReference type="RefSeq" id="WP_206596497.1">
    <property type="nucleotide sequence ID" value="NZ_JAFKCS010000102.1"/>
</dbReference>
<dbReference type="EMBL" id="JAFKCS010000102">
    <property type="protein sequence ID" value="MBN7822587.1"/>
    <property type="molecule type" value="Genomic_DNA"/>
</dbReference>